<accession>A0A420HB02</accession>
<gene>
    <name evidence="5" type="ORF">GcC1_210040</name>
</gene>
<dbReference type="EMBL" id="MCBR01021043">
    <property type="protein sequence ID" value="RKF54595.1"/>
    <property type="molecule type" value="Genomic_DNA"/>
</dbReference>
<proteinExistence type="inferred from homology"/>
<evidence type="ECO:0000313" key="5">
    <source>
        <dbReference type="EMBL" id="RKF54595.1"/>
    </source>
</evidence>
<comment type="subcellular location">
    <subcellularLocation>
        <location evidence="1">Nucleus</location>
    </subcellularLocation>
</comment>
<name>A0A420HB02_9PEZI</name>
<comment type="similarity">
    <text evidence="2">Belongs to the ESS2 family.</text>
</comment>
<sequence>METTSTKTLARRTTDSELMPPPPKRIKRPKNVIDEESYTHAISEIIARDFFPGLLESETKQEYLDAIESNDKAWISSAQRRLEQVMTPGRRTYRRGTSIQTPAQVLSTSGGILGRTVSSVSSSTSSKVEVEAQSVDINMSLDTFQSKYTSEDNESFYKLLDIQNQKKAEKYAWMWTGNNKIPSKMVLKQKEIELKLLKSRGNLEDDGGKLDRLAIRDKSEKPTQSWHSKANNELMFPPEGLEDSVKTIATNAQNESKAEPKCVLYSNTRLPASFEENTDYGTMIPPSPSLSAVRSAIVGNRRAPQLENELDEMKTTRVEKYPFVDDEPDIEPRQEIKVFDMGTGDLKKNPFTIKAQSTRENLLHRMVDKNARKKRQSTKNGFTGKVEQTPIPKFPSTPQVKSTQLTPAAQRLWSQVGTACEKTPRVFGSDKQKPEARNRWTLKPGL</sequence>
<organism evidence="5 6">
    <name type="scientific">Golovinomyces cichoracearum</name>
    <dbReference type="NCBI Taxonomy" id="62708"/>
    <lineage>
        <taxon>Eukaryota</taxon>
        <taxon>Fungi</taxon>
        <taxon>Dikarya</taxon>
        <taxon>Ascomycota</taxon>
        <taxon>Pezizomycotina</taxon>
        <taxon>Leotiomycetes</taxon>
        <taxon>Erysiphales</taxon>
        <taxon>Erysiphaceae</taxon>
        <taxon>Golovinomyces</taxon>
    </lineage>
</organism>
<dbReference type="PANTHER" id="PTHR12940">
    <property type="entry name" value="ES-2 PROTEIN - RELATED"/>
    <property type="match status" value="1"/>
</dbReference>
<dbReference type="Proteomes" id="UP000285405">
    <property type="component" value="Unassembled WGS sequence"/>
</dbReference>
<dbReference type="Pfam" id="PF09751">
    <property type="entry name" value="Es2"/>
    <property type="match status" value="1"/>
</dbReference>
<evidence type="ECO:0000313" key="6">
    <source>
        <dbReference type="Proteomes" id="UP000285405"/>
    </source>
</evidence>
<dbReference type="AlphaFoldDB" id="A0A420HB02"/>
<dbReference type="PANTHER" id="PTHR12940:SF0">
    <property type="entry name" value="SPLICING FACTOR ESS-2 HOMOLOG"/>
    <property type="match status" value="1"/>
</dbReference>
<evidence type="ECO:0000256" key="1">
    <source>
        <dbReference type="ARBA" id="ARBA00004123"/>
    </source>
</evidence>
<feature type="region of interest" description="Disordered" evidence="4">
    <location>
        <begin position="423"/>
        <end position="446"/>
    </location>
</feature>
<keyword evidence="3" id="KW-0539">Nucleus</keyword>
<reference evidence="5 6" key="1">
    <citation type="journal article" date="2018" name="BMC Genomics">
        <title>Comparative genome analyses reveal sequence features reflecting distinct modes of host-adaptation between dicot and monocot powdery mildew.</title>
        <authorList>
            <person name="Wu Y."/>
            <person name="Ma X."/>
            <person name="Pan Z."/>
            <person name="Kale S.D."/>
            <person name="Song Y."/>
            <person name="King H."/>
            <person name="Zhang Q."/>
            <person name="Presley C."/>
            <person name="Deng X."/>
            <person name="Wei C.I."/>
            <person name="Xiao S."/>
        </authorList>
    </citation>
    <scope>NUCLEOTIDE SEQUENCE [LARGE SCALE GENOMIC DNA]</scope>
    <source>
        <strain evidence="5">UCSC1</strain>
    </source>
</reference>
<dbReference type="GO" id="GO:0071013">
    <property type="term" value="C:catalytic step 2 spliceosome"/>
    <property type="evidence" value="ECO:0007669"/>
    <property type="project" value="TreeGrafter"/>
</dbReference>
<feature type="compositionally biased region" description="Basic and acidic residues" evidence="4">
    <location>
        <begin position="423"/>
        <end position="438"/>
    </location>
</feature>
<evidence type="ECO:0000256" key="2">
    <source>
        <dbReference type="ARBA" id="ARBA00009072"/>
    </source>
</evidence>
<evidence type="ECO:0000256" key="3">
    <source>
        <dbReference type="ARBA" id="ARBA00023242"/>
    </source>
</evidence>
<feature type="compositionally biased region" description="Polar residues" evidence="4">
    <location>
        <begin position="396"/>
        <end position="405"/>
    </location>
</feature>
<comment type="caution">
    <text evidence="5">The sequence shown here is derived from an EMBL/GenBank/DDBJ whole genome shotgun (WGS) entry which is preliminary data.</text>
</comment>
<dbReference type="OrthoDB" id="445564at2759"/>
<feature type="region of interest" description="Disordered" evidence="4">
    <location>
        <begin position="371"/>
        <end position="405"/>
    </location>
</feature>
<feature type="region of interest" description="Disordered" evidence="4">
    <location>
        <begin position="1"/>
        <end position="27"/>
    </location>
</feature>
<protein>
    <submittedName>
        <fullName evidence="5">Splicing factor ESS-2-like protein</fullName>
    </submittedName>
</protein>
<dbReference type="InterPro" id="IPR019148">
    <property type="entry name" value="Nuclear_protein_DGCR14_ESS-2"/>
</dbReference>
<evidence type="ECO:0000256" key="4">
    <source>
        <dbReference type="SAM" id="MobiDB-lite"/>
    </source>
</evidence>